<gene>
    <name evidence="1" type="ORF">VKT23_016971</name>
</gene>
<comment type="caution">
    <text evidence="1">The sequence shown here is derived from an EMBL/GenBank/DDBJ whole genome shotgun (WGS) entry which is preliminary data.</text>
</comment>
<reference evidence="1 2" key="1">
    <citation type="submission" date="2024-01" db="EMBL/GenBank/DDBJ databases">
        <title>A draft genome for the cacao thread blight pathogen Marasmiellus scandens.</title>
        <authorList>
            <person name="Baruah I.K."/>
            <person name="Leung J."/>
            <person name="Bukari Y."/>
            <person name="Amoako-Attah I."/>
            <person name="Meinhardt L.W."/>
            <person name="Bailey B.A."/>
            <person name="Cohen S.P."/>
        </authorList>
    </citation>
    <scope>NUCLEOTIDE SEQUENCE [LARGE SCALE GENOMIC DNA]</scope>
    <source>
        <strain evidence="1 2">GH-19</strain>
    </source>
</reference>
<evidence type="ECO:0000313" key="2">
    <source>
        <dbReference type="Proteomes" id="UP001498398"/>
    </source>
</evidence>
<accession>A0ABR1ITF6</accession>
<dbReference type="SUPFAM" id="SSF52047">
    <property type="entry name" value="RNI-like"/>
    <property type="match status" value="1"/>
</dbReference>
<sequence>MGRRHQVFLIARLVPKGSETGQAYYRCIGARHHQWCWGILPQRALHRFITLIKNPNNAEIIRDEIRGMQGEYGRQGDKTPVPLMPCPYTLLLLSMAWNMDFESPEFAYASGTGFDCHILPPELSSFGGDNNDGITVIDVTDPSDPGYCFVYSSGEPPVDARGYICHYTEETSPTVHESEIADLDHIRLLTAQELAEVWPNEYLVFATPGSGEAETSTEDVAPELENHCQTVPSLVDLAFAPALEHALATDDTEQFEETLWMPGKADLTKRVLMTQNPLCNCGMRLLIKLLTKELRSTSRFILDLSVFPFLSSEQVEFLIKTLSNSGVDVKSLNLSGNHHTSVQTVVVALSSYPSLLRLVLLNTSIADDQLLDLMSTSPKLFYNLYDLVHPAFLRATETKFIGLPEAETLHSAYNHGFSFVVADDTIRFFASTPLFHPEKLLKTLVRHMPILIWHEETNNTFFRWKYADSGFAPLLALSTGTTLVQGMESQEF</sequence>
<dbReference type="EMBL" id="JBANRG010000067">
    <property type="protein sequence ID" value="KAK7440623.1"/>
    <property type="molecule type" value="Genomic_DNA"/>
</dbReference>
<protein>
    <submittedName>
        <fullName evidence="1">Uncharacterized protein</fullName>
    </submittedName>
</protein>
<name>A0ABR1ITF6_9AGAR</name>
<evidence type="ECO:0000313" key="1">
    <source>
        <dbReference type="EMBL" id="KAK7440623.1"/>
    </source>
</evidence>
<dbReference type="Proteomes" id="UP001498398">
    <property type="component" value="Unassembled WGS sequence"/>
</dbReference>
<organism evidence="1 2">
    <name type="scientific">Marasmiellus scandens</name>
    <dbReference type="NCBI Taxonomy" id="2682957"/>
    <lineage>
        <taxon>Eukaryota</taxon>
        <taxon>Fungi</taxon>
        <taxon>Dikarya</taxon>
        <taxon>Basidiomycota</taxon>
        <taxon>Agaricomycotina</taxon>
        <taxon>Agaricomycetes</taxon>
        <taxon>Agaricomycetidae</taxon>
        <taxon>Agaricales</taxon>
        <taxon>Marasmiineae</taxon>
        <taxon>Omphalotaceae</taxon>
        <taxon>Marasmiellus</taxon>
    </lineage>
</organism>
<keyword evidence="2" id="KW-1185">Reference proteome</keyword>
<proteinExistence type="predicted"/>